<protein>
    <submittedName>
        <fullName evidence="1">Uncharacterized protein</fullName>
    </submittedName>
</protein>
<evidence type="ECO:0000313" key="2">
    <source>
        <dbReference type="Proteomes" id="UP000799118"/>
    </source>
</evidence>
<keyword evidence="2" id="KW-1185">Reference proteome</keyword>
<evidence type="ECO:0000313" key="1">
    <source>
        <dbReference type="EMBL" id="KAE9404844.1"/>
    </source>
</evidence>
<dbReference type="Proteomes" id="UP000799118">
    <property type="component" value="Unassembled WGS sequence"/>
</dbReference>
<accession>A0A6A4I7R0</accession>
<proteinExistence type="predicted"/>
<dbReference type="AlphaFoldDB" id="A0A6A4I7R0"/>
<sequence>MSATFKTSDDGKKSYGKAKVFFGAAGFIRFTTWTKPAEEQCLMIIFKQVDVSKMFASGSLYSHHLDSIQPTTSTLTGAALRGHVD</sequence>
<dbReference type="EMBL" id="ML769413">
    <property type="protein sequence ID" value="KAE9404844.1"/>
    <property type="molecule type" value="Genomic_DNA"/>
</dbReference>
<name>A0A6A4I7R0_9AGAR</name>
<gene>
    <name evidence="1" type="ORF">BT96DRAFT_988934</name>
</gene>
<reference evidence="1" key="1">
    <citation type="journal article" date="2019" name="Environ. Microbiol.">
        <title>Fungal ecological strategies reflected in gene transcription - a case study of two litter decomposers.</title>
        <authorList>
            <person name="Barbi F."/>
            <person name="Kohler A."/>
            <person name="Barry K."/>
            <person name="Baskaran P."/>
            <person name="Daum C."/>
            <person name="Fauchery L."/>
            <person name="Ihrmark K."/>
            <person name="Kuo A."/>
            <person name="LaButti K."/>
            <person name="Lipzen A."/>
            <person name="Morin E."/>
            <person name="Grigoriev I.V."/>
            <person name="Henrissat B."/>
            <person name="Lindahl B."/>
            <person name="Martin F."/>
        </authorList>
    </citation>
    <scope>NUCLEOTIDE SEQUENCE</scope>
    <source>
        <strain evidence="1">JB14</strain>
    </source>
</reference>
<organism evidence="1 2">
    <name type="scientific">Gymnopus androsaceus JB14</name>
    <dbReference type="NCBI Taxonomy" id="1447944"/>
    <lineage>
        <taxon>Eukaryota</taxon>
        <taxon>Fungi</taxon>
        <taxon>Dikarya</taxon>
        <taxon>Basidiomycota</taxon>
        <taxon>Agaricomycotina</taxon>
        <taxon>Agaricomycetes</taxon>
        <taxon>Agaricomycetidae</taxon>
        <taxon>Agaricales</taxon>
        <taxon>Marasmiineae</taxon>
        <taxon>Omphalotaceae</taxon>
        <taxon>Gymnopus</taxon>
    </lineage>
</organism>